<dbReference type="Proteomes" id="UP000198931">
    <property type="component" value="Unassembled WGS sequence"/>
</dbReference>
<evidence type="ECO:0000313" key="2">
    <source>
        <dbReference type="Proteomes" id="UP000198931"/>
    </source>
</evidence>
<keyword evidence="1" id="KW-0808">Transferase</keyword>
<dbReference type="SUPFAM" id="SSF53756">
    <property type="entry name" value="UDP-Glycosyltransferase/glycogen phosphorylase"/>
    <property type="match status" value="1"/>
</dbReference>
<reference evidence="1 2" key="1">
    <citation type="submission" date="2016-10" db="EMBL/GenBank/DDBJ databases">
        <authorList>
            <person name="de Groot N.N."/>
        </authorList>
    </citation>
    <scope>NUCLEOTIDE SEQUENCE [LARGE SCALE GENOMIC DNA]</scope>
    <source>
        <strain evidence="1 2">DSM 26000</strain>
    </source>
</reference>
<sequence length="359" mass="41521">MNDLKIIDNADYDIIVFCHLRWDFVYQRPQHILSRLSKDYRILVVEEPVHAHDGFSTPKIIEINPHLHVLKPEVSNIEEIGIFLKKLLNHKNFPIAWFYSAAFVQVLDILDFEIVIYDCMDELTLFKGASEKLIEQENYLLSAVDVVFTGGKSLYESKKLKHSNVHCFPSSVDVAHFANINFSDTINSHDLQDIPKPIVGYYGVIDERIDLDLIEMTAMKMPDVSFVMIGPICKIEESDLPKNDNIYYLGMKSYEELPVYLKSFDFAMMPFALNDSTKFISPTKTLEYMCAHKPIISTKIKDVVRDYSDCINIIESDDDFVASIKNPKQNFESRYDEILENTSWDKTVQEMKSQITNIK</sequence>
<dbReference type="EMBL" id="FOQT01000001">
    <property type="protein sequence ID" value="SFH80332.1"/>
    <property type="molecule type" value="Genomic_DNA"/>
</dbReference>
<dbReference type="GO" id="GO:0016740">
    <property type="term" value="F:transferase activity"/>
    <property type="evidence" value="ECO:0007669"/>
    <property type="project" value="UniProtKB-KW"/>
</dbReference>
<organism evidence="1 2">
    <name type="scientific">Halpernia frigidisoli</name>
    <dbReference type="NCBI Taxonomy" id="1125876"/>
    <lineage>
        <taxon>Bacteria</taxon>
        <taxon>Pseudomonadati</taxon>
        <taxon>Bacteroidota</taxon>
        <taxon>Flavobacteriia</taxon>
        <taxon>Flavobacteriales</taxon>
        <taxon>Weeksellaceae</taxon>
        <taxon>Chryseobacterium group</taxon>
        <taxon>Halpernia</taxon>
    </lineage>
</organism>
<protein>
    <submittedName>
        <fullName evidence="1">Glycosyltransferase involved in cell wall bisynthesis</fullName>
    </submittedName>
</protein>
<dbReference type="OrthoDB" id="9816564at2"/>
<dbReference type="STRING" id="1125876.SAMN05443292_0192"/>
<name>A0A1I3D0T9_9FLAO</name>
<dbReference type="Gene3D" id="3.40.50.2000">
    <property type="entry name" value="Glycogen Phosphorylase B"/>
    <property type="match status" value="1"/>
</dbReference>
<dbReference type="AlphaFoldDB" id="A0A1I3D0T9"/>
<accession>A0A1I3D0T9</accession>
<proteinExistence type="predicted"/>
<dbReference type="Pfam" id="PF13692">
    <property type="entry name" value="Glyco_trans_1_4"/>
    <property type="match status" value="1"/>
</dbReference>
<keyword evidence="2" id="KW-1185">Reference proteome</keyword>
<gene>
    <name evidence="1" type="ORF">SAMN05443292_0192</name>
</gene>
<dbReference type="RefSeq" id="WP_090078309.1">
    <property type="nucleotide sequence ID" value="NZ_FOQT01000001.1"/>
</dbReference>
<evidence type="ECO:0000313" key="1">
    <source>
        <dbReference type="EMBL" id="SFH80332.1"/>
    </source>
</evidence>